<proteinExistence type="predicted"/>
<name>A0ABV6R6Q4_9CAUL</name>
<reference evidence="1 2" key="1">
    <citation type="submission" date="2024-09" db="EMBL/GenBank/DDBJ databases">
        <authorList>
            <person name="Sun Q."/>
            <person name="Mori K."/>
        </authorList>
    </citation>
    <scope>NUCLEOTIDE SEQUENCE [LARGE SCALE GENOMIC DNA]</scope>
    <source>
        <strain evidence="1 2">NCAIM B.02621</strain>
    </source>
</reference>
<protein>
    <submittedName>
        <fullName evidence="1">Uncharacterized protein</fullName>
    </submittedName>
</protein>
<dbReference type="RefSeq" id="WP_376836962.1">
    <property type="nucleotide sequence ID" value="NZ_JBHLSW010000015.1"/>
</dbReference>
<organism evidence="1 2">
    <name type="scientific">Brevundimonas balnearis</name>
    <dbReference type="NCBI Taxonomy" id="1572858"/>
    <lineage>
        <taxon>Bacteria</taxon>
        <taxon>Pseudomonadati</taxon>
        <taxon>Pseudomonadota</taxon>
        <taxon>Alphaproteobacteria</taxon>
        <taxon>Caulobacterales</taxon>
        <taxon>Caulobacteraceae</taxon>
        <taxon>Brevundimonas</taxon>
    </lineage>
</organism>
<dbReference type="Proteomes" id="UP001589906">
    <property type="component" value="Unassembled WGS sequence"/>
</dbReference>
<evidence type="ECO:0000313" key="1">
    <source>
        <dbReference type="EMBL" id="MFC0634879.1"/>
    </source>
</evidence>
<accession>A0ABV6R6Q4</accession>
<sequence length="290" mass="29174">MLGLSNGLWGHLGPRRIWDFTRPGVTGLTFSRASTAIARDAGGGLSLFANGQPRLTTAGLLLEPAALNKLVIRNAEPLDLTGVSKGGDAAATLSLVNDAAAVTGSGLGGVCGSGVVFRLDNSAGSTAAYINFPTSVAGATSAHSISIYSRGGTGVVGTSVSTTGLSSGAGLIPASILYRRATTASGGMPMVAGRYPRIFADPGQTLWLILPQFEAGGAATSTIRTEGAQAARSAELASVTPPPGASRYTAVYGSGRTVVSGPVTGGTAFDLVAGRPWIGPGNELQRLEMR</sequence>
<dbReference type="EMBL" id="JBHLSW010000015">
    <property type="protein sequence ID" value="MFC0634879.1"/>
    <property type="molecule type" value="Genomic_DNA"/>
</dbReference>
<evidence type="ECO:0000313" key="2">
    <source>
        <dbReference type="Proteomes" id="UP001589906"/>
    </source>
</evidence>
<comment type="caution">
    <text evidence="1">The sequence shown here is derived from an EMBL/GenBank/DDBJ whole genome shotgun (WGS) entry which is preliminary data.</text>
</comment>
<keyword evidence="2" id="KW-1185">Reference proteome</keyword>
<gene>
    <name evidence="1" type="ORF">ACFFGE_13445</name>
</gene>